<dbReference type="RefSeq" id="WP_160800892.1">
    <property type="nucleotide sequence ID" value="NZ_WUUL01000004.1"/>
</dbReference>
<comment type="caution">
    <text evidence="1">The sequence shown here is derived from an EMBL/GenBank/DDBJ whole genome shotgun (WGS) entry which is preliminary data.</text>
</comment>
<dbReference type="EMBL" id="WUUL01000004">
    <property type="protein sequence ID" value="MXQ53533.1"/>
    <property type="molecule type" value="Genomic_DNA"/>
</dbReference>
<evidence type="ECO:0000313" key="1">
    <source>
        <dbReference type="EMBL" id="MXQ53533.1"/>
    </source>
</evidence>
<dbReference type="Proteomes" id="UP000430692">
    <property type="component" value="Unassembled WGS sequence"/>
</dbReference>
<accession>A0A6I4VR11</accession>
<keyword evidence="2" id="KW-1185">Reference proteome</keyword>
<sequence>MSRKIGIVTIGQAPRTDVQPIFQKYLPDVEVVQAGALDGLQKDQIDQTLSPVDGDYVLTTRLQTGDSVLVARHKIESLLQQKVHQLEDAQCDPILVLCTGVFESLITKKSVLLEPDHVIPPVVAALVKNRKLGVIAPLEEQIDDLEEKWINVGLYPYMAAASPYTGDHLEFERAVQKLKAQGAEVLLMDCMGYDEQMKAEVIEISGLPVILSNALMVKLMSELV</sequence>
<dbReference type="NCBIfam" id="NF007788">
    <property type="entry name" value="PRK10481.1"/>
    <property type="match status" value="1"/>
</dbReference>
<gene>
    <name evidence="1" type="ORF">GSM42_07275</name>
</gene>
<dbReference type="Pfam" id="PF07302">
    <property type="entry name" value="AroM"/>
    <property type="match status" value="1"/>
</dbReference>
<name>A0A6I4VR11_9BACL</name>
<proteinExistence type="predicted"/>
<reference evidence="1 2" key="1">
    <citation type="submission" date="2019-12" db="EMBL/GenBank/DDBJ databases">
        <title>Whole-genome analyses of novel actinobacteria.</title>
        <authorList>
            <person name="Sahin N."/>
            <person name="Saygin H."/>
        </authorList>
    </citation>
    <scope>NUCLEOTIDE SEQUENCE [LARGE SCALE GENOMIC DNA]</scope>
    <source>
        <strain evidence="1 2">KC615</strain>
    </source>
</reference>
<evidence type="ECO:0000313" key="2">
    <source>
        <dbReference type="Proteomes" id="UP000430692"/>
    </source>
</evidence>
<organism evidence="1 2">
    <name type="scientific">Shimazuella alba</name>
    <dbReference type="NCBI Taxonomy" id="2690964"/>
    <lineage>
        <taxon>Bacteria</taxon>
        <taxon>Bacillati</taxon>
        <taxon>Bacillota</taxon>
        <taxon>Bacilli</taxon>
        <taxon>Bacillales</taxon>
        <taxon>Thermoactinomycetaceae</taxon>
        <taxon>Shimazuella</taxon>
    </lineage>
</organism>
<dbReference type="InterPro" id="IPR010843">
    <property type="entry name" value="Uncharacterised_AroM"/>
</dbReference>
<dbReference type="AlphaFoldDB" id="A0A6I4VR11"/>
<protein>
    <submittedName>
        <fullName evidence="1">AroM protein</fullName>
    </submittedName>
</protein>